<sequence length="152" mass="15589">MPRRGRRAEPVLRAVVVAALAVDAVVHYRSAGPMGLAAPGGIGGDTLFRVQATAAVLAAVFLLITGSRIAYSLAALAALSALVPVLLYTLVDVPALGPIPSMYDPTWSAPKLVSAAAEALALVLAVAGVRVAGRRPRSGWVSTEKVGTPSRR</sequence>
<keyword evidence="1" id="KW-0472">Membrane</keyword>
<keyword evidence="1" id="KW-0812">Transmembrane</keyword>
<feature type="transmembrane region" description="Helical" evidence="1">
    <location>
        <begin position="12"/>
        <end position="28"/>
    </location>
</feature>
<evidence type="ECO:0000256" key="1">
    <source>
        <dbReference type="SAM" id="Phobius"/>
    </source>
</evidence>
<comment type="caution">
    <text evidence="2">The sequence shown here is derived from an EMBL/GenBank/DDBJ whole genome shotgun (WGS) entry which is preliminary data.</text>
</comment>
<proteinExistence type="predicted"/>
<evidence type="ECO:0000313" key="3">
    <source>
        <dbReference type="Proteomes" id="UP001597277"/>
    </source>
</evidence>
<keyword evidence="1" id="KW-1133">Transmembrane helix</keyword>
<feature type="transmembrane region" description="Helical" evidence="1">
    <location>
        <begin position="111"/>
        <end position="132"/>
    </location>
</feature>
<keyword evidence="3" id="KW-1185">Reference proteome</keyword>
<feature type="transmembrane region" description="Helical" evidence="1">
    <location>
        <begin position="48"/>
        <end position="66"/>
    </location>
</feature>
<evidence type="ECO:0008006" key="4">
    <source>
        <dbReference type="Google" id="ProtNLM"/>
    </source>
</evidence>
<organism evidence="2 3">
    <name type="scientific">Georgenia deserti</name>
    <dbReference type="NCBI Taxonomy" id="2093781"/>
    <lineage>
        <taxon>Bacteria</taxon>
        <taxon>Bacillati</taxon>
        <taxon>Actinomycetota</taxon>
        <taxon>Actinomycetes</taxon>
        <taxon>Micrococcales</taxon>
        <taxon>Bogoriellaceae</taxon>
        <taxon>Georgenia</taxon>
    </lineage>
</organism>
<dbReference type="RefSeq" id="WP_388001802.1">
    <property type="nucleotide sequence ID" value="NZ_JBHUEE010000001.1"/>
</dbReference>
<evidence type="ECO:0000313" key="2">
    <source>
        <dbReference type="EMBL" id="MFD1716356.1"/>
    </source>
</evidence>
<reference evidence="3" key="1">
    <citation type="journal article" date="2019" name="Int. J. Syst. Evol. Microbiol.">
        <title>The Global Catalogue of Microorganisms (GCM) 10K type strain sequencing project: providing services to taxonomists for standard genome sequencing and annotation.</title>
        <authorList>
            <consortium name="The Broad Institute Genomics Platform"/>
            <consortium name="The Broad Institute Genome Sequencing Center for Infectious Disease"/>
            <person name="Wu L."/>
            <person name="Ma J."/>
        </authorList>
    </citation>
    <scope>NUCLEOTIDE SEQUENCE [LARGE SCALE GENOMIC DNA]</scope>
    <source>
        <strain evidence="3">JCM 17130</strain>
    </source>
</reference>
<feature type="transmembrane region" description="Helical" evidence="1">
    <location>
        <begin position="73"/>
        <end position="91"/>
    </location>
</feature>
<dbReference type="EMBL" id="JBHUEE010000001">
    <property type="protein sequence ID" value="MFD1716356.1"/>
    <property type="molecule type" value="Genomic_DNA"/>
</dbReference>
<gene>
    <name evidence="2" type="ORF">ACFSE6_00790</name>
</gene>
<name>A0ABW4KY64_9MICO</name>
<accession>A0ABW4KY64</accession>
<dbReference type="Proteomes" id="UP001597277">
    <property type="component" value="Unassembled WGS sequence"/>
</dbReference>
<protein>
    <recommendedName>
        <fullName evidence="4">Integral membrane protein</fullName>
    </recommendedName>
</protein>